<dbReference type="InterPro" id="IPR006342">
    <property type="entry name" value="FkbM_mtfrase"/>
</dbReference>
<dbReference type="EMBL" id="BAABHD010000030">
    <property type="protein sequence ID" value="GAA4458893.1"/>
    <property type="molecule type" value="Genomic_DNA"/>
</dbReference>
<organism evidence="2 3">
    <name type="scientific">Nibrella saemangeumensis</name>
    <dbReference type="NCBI Taxonomy" id="1084526"/>
    <lineage>
        <taxon>Bacteria</taxon>
        <taxon>Pseudomonadati</taxon>
        <taxon>Bacteroidota</taxon>
        <taxon>Cytophagia</taxon>
        <taxon>Cytophagales</taxon>
        <taxon>Spirosomataceae</taxon>
        <taxon>Nibrella</taxon>
    </lineage>
</organism>
<sequence length="296" mass="33629">MLESLFYKKIEYIKKPIQIFKRLYWPFLKDTTNIKCHLPWGLSLLVDPNQTIGKAIYTLGVYDLILTETIHRIISTGDNVFDVGANIGYITNLMAYKCGANGKVYSYEPHPYLVDEYLLKNIQLLRDAGYSNVEFFPYALSDVDGEGILNIPSGFENNNGIATLEHKGEAVRCTIPVILRKLDSLISLDKSFKLLKIDVEGHEYSVFKGAKTLLTSGVIKNVIYEEHLGINSKASQYLKSLGYTIYKLNRSKYGVAICNPDDSRLDISYEVVNYLATKEPEFIQDAFSNKGWNIYK</sequence>
<dbReference type="Gene3D" id="3.40.50.150">
    <property type="entry name" value="Vaccinia Virus protein VP39"/>
    <property type="match status" value="1"/>
</dbReference>
<proteinExistence type="predicted"/>
<comment type="caution">
    <text evidence="2">The sequence shown here is derived from an EMBL/GenBank/DDBJ whole genome shotgun (WGS) entry which is preliminary data.</text>
</comment>
<dbReference type="PANTHER" id="PTHR34203:SF13">
    <property type="entry name" value="EXPRESSED PROTEIN"/>
    <property type="match status" value="1"/>
</dbReference>
<dbReference type="SUPFAM" id="SSF53335">
    <property type="entry name" value="S-adenosyl-L-methionine-dependent methyltransferases"/>
    <property type="match status" value="1"/>
</dbReference>
<dbReference type="InterPro" id="IPR029063">
    <property type="entry name" value="SAM-dependent_MTases_sf"/>
</dbReference>
<dbReference type="Pfam" id="PF05050">
    <property type="entry name" value="Methyltransf_21"/>
    <property type="match status" value="1"/>
</dbReference>
<accession>A0ABP8N2R5</accession>
<dbReference type="Proteomes" id="UP001501175">
    <property type="component" value="Unassembled WGS sequence"/>
</dbReference>
<reference evidence="3" key="1">
    <citation type="journal article" date="2019" name="Int. J. Syst. Evol. Microbiol.">
        <title>The Global Catalogue of Microorganisms (GCM) 10K type strain sequencing project: providing services to taxonomists for standard genome sequencing and annotation.</title>
        <authorList>
            <consortium name="The Broad Institute Genomics Platform"/>
            <consortium name="The Broad Institute Genome Sequencing Center for Infectious Disease"/>
            <person name="Wu L."/>
            <person name="Ma J."/>
        </authorList>
    </citation>
    <scope>NUCLEOTIDE SEQUENCE [LARGE SCALE GENOMIC DNA]</scope>
    <source>
        <strain evidence="3">JCM 17927</strain>
    </source>
</reference>
<dbReference type="NCBIfam" id="TIGR01444">
    <property type="entry name" value="fkbM_fam"/>
    <property type="match status" value="1"/>
</dbReference>
<dbReference type="PANTHER" id="PTHR34203">
    <property type="entry name" value="METHYLTRANSFERASE, FKBM FAMILY PROTEIN"/>
    <property type="match status" value="1"/>
</dbReference>
<keyword evidence="3" id="KW-1185">Reference proteome</keyword>
<dbReference type="RefSeq" id="WP_345244857.1">
    <property type="nucleotide sequence ID" value="NZ_BAABHD010000030.1"/>
</dbReference>
<feature type="domain" description="Methyltransferase FkbM" evidence="1">
    <location>
        <begin position="82"/>
        <end position="243"/>
    </location>
</feature>
<evidence type="ECO:0000313" key="2">
    <source>
        <dbReference type="EMBL" id="GAA4458893.1"/>
    </source>
</evidence>
<name>A0ABP8N2R5_9BACT</name>
<protein>
    <recommendedName>
        <fullName evidence="1">Methyltransferase FkbM domain-containing protein</fullName>
    </recommendedName>
</protein>
<evidence type="ECO:0000313" key="3">
    <source>
        <dbReference type="Proteomes" id="UP001501175"/>
    </source>
</evidence>
<dbReference type="InterPro" id="IPR052514">
    <property type="entry name" value="SAM-dependent_MTase"/>
</dbReference>
<gene>
    <name evidence="2" type="ORF">GCM10023189_31850</name>
</gene>
<evidence type="ECO:0000259" key="1">
    <source>
        <dbReference type="Pfam" id="PF05050"/>
    </source>
</evidence>